<proteinExistence type="predicted"/>
<keyword evidence="2" id="KW-1185">Reference proteome</keyword>
<dbReference type="Proteomes" id="UP000479710">
    <property type="component" value="Unassembled WGS sequence"/>
</dbReference>
<gene>
    <name evidence="1" type="ORF">E2562_022878</name>
</gene>
<dbReference type="AlphaFoldDB" id="A0A6G1D6I9"/>
<accession>A0A6G1D6I9</accession>
<protein>
    <submittedName>
        <fullName evidence="1">Uncharacterized protein</fullName>
    </submittedName>
</protein>
<dbReference type="EMBL" id="SPHZ02000007">
    <property type="protein sequence ID" value="KAF0907976.1"/>
    <property type="molecule type" value="Genomic_DNA"/>
</dbReference>
<evidence type="ECO:0000313" key="1">
    <source>
        <dbReference type="EMBL" id="KAF0907979.1"/>
    </source>
</evidence>
<evidence type="ECO:0000313" key="2">
    <source>
        <dbReference type="Proteomes" id="UP000479710"/>
    </source>
</evidence>
<comment type="caution">
    <text evidence="1">The sequence shown here is derived from an EMBL/GenBank/DDBJ whole genome shotgun (WGS) entry which is preliminary data.</text>
</comment>
<dbReference type="OrthoDB" id="1922889at2759"/>
<organism evidence="1 2">
    <name type="scientific">Oryza meyeriana var. granulata</name>
    <dbReference type="NCBI Taxonomy" id="110450"/>
    <lineage>
        <taxon>Eukaryota</taxon>
        <taxon>Viridiplantae</taxon>
        <taxon>Streptophyta</taxon>
        <taxon>Embryophyta</taxon>
        <taxon>Tracheophyta</taxon>
        <taxon>Spermatophyta</taxon>
        <taxon>Magnoliopsida</taxon>
        <taxon>Liliopsida</taxon>
        <taxon>Poales</taxon>
        <taxon>Poaceae</taxon>
        <taxon>BOP clade</taxon>
        <taxon>Oryzoideae</taxon>
        <taxon>Oryzeae</taxon>
        <taxon>Oryzinae</taxon>
        <taxon>Oryza</taxon>
        <taxon>Oryza meyeriana</taxon>
    </lineage>
</organism>
<dbReference type="EMBL" id="SPHZ02000007">
    <property type="protein sequence ID" value="KAF0907979.1"/>
    <property type="molecule type" value="Genomic_DNA"/>
</dbReference>
<sequence>MFITIVLYESSLCSLMTNLSSDQIDASKPIPEVFEDVKTIFAPYAKMDVRPPCILHTH</sequence>
<name>A0A6G1D6I9_9ORYZ</name>
<reference evidence="1 2" key="1">
    <citation type="submission" date="2019-11" db="EMBL/GenBank/DDBJ databases">
        <title>Whole genome sequence of Oryza granulata.</title>
        <authorList>
            <person name="Li W."/>
        </authorList>
    </citation>
    <scope>NUCLEOTIDE SEQUENCE [LARGE SCALE GENOMIC DNA]</scope>
    <source>
        <strain evidence="2">cv. Menghai</strain>
        <tissue evidence="1">Leaf</tissue>
    </source>
</reference>